<reference evidence="2 3" key="1">
    <citation type="submission" date="2019-09" db="EMBL/GenBank/DDBJ databases">
        <title>Nocardioides panacisoli sp. nov., isolated from the soil of a ginseng field.</title>
        <authorList>
            <person name="Cho C."/>
        </authorList>
    </citation>
    <scope>NUCLEOTIDE SEQUENCE [LARGE SCALE GENOMIC DNA]</scope>
    <source>
        <strain evidence="2 3">BN130099</strain>
    </source>
</reference>
<dbReference type="GO" id="GO:0016787">
    <property type="term" value="F:hydrolase activity"/>
    <property type="evidence" value="ECO:0007669"/>
    <property type="project" value="UniProtKB-KW"/>
</dbReference>
<dbReference type="EMBL" id="VUJV01000005">
    <property type="protein sequence ID" value="KAA1417846.1"/>
    <property type="molecule type" value="Genomic_DNA"/>
</dbReference>
<feature type="domain" description="AB hydrolase-1" evidence="1">
    <location>
        <begin position="26"/>
        <end position="126"/>
    </location>
</feature>
<dbReference type="InterPro" id="IPR000073">
    <property type="entry name" value="AB_hydrolase_1"/>
</dbReference>
<dbReference type="Gene3D" id="3.40.50.1820">
    <property type="entry name" value="alpha/beta hydrolase"/>
    <property type="match status" value="1"/>
</dbReference>
<accession>A0A5B1LBM5</accession>
<dbReference type="PANTHER" id="PTHR43433">
    <property type="entry name" value="HYDROLASE, ALPHA/BETA FOLD FAMILY PROTEIN"/>
    <property type="match status" value="1"/>
</dbReference>
<organism evidence="2 3">
    <name type="scientific">Nocardioides humilatus</name>
    <dbReference type="NCBI Taxonomy" id="2607660"/>
    <lineage>
        <taxon>Bacteria</taxon>
        <taxon>Bacillati</taxon>
        <taxon>Actinomycetota</taxon>
        <taxon>Actinomycetes</taxon>
        <taxon>Propionibacteriales</taxon>
        <taxon>Nocardioidaceae</taxon>
        <taxon>Nocardioides</taxon>
    </lineage>
</organism>
<reference evidence="2 3" key="2">
    <citation type="submission" date="2019-09" db="EMBL/GenBank/DDBJ databases">
        <authorList>
            <person name="Jin C."/>
        </authorList>
    </citation>
    <scope>NUCLEOTIDE SEQUENCE [LARGE SCALE GENOMIC DNA]</scope>
    <source>
        <strain evidence="2 3">BN130099</strain>
    </source>
</reference>
<dbReference type="InterPro" id="IPR050471">
    <property type="entry name" value="AB_hydrolase"/>
</dbReference>
<evidence type="ECO:0000313" key="3">
    <source>
        <dbReference type="Proteomes" id="UP000325003"/>
    </source>
</evidence>
<dbReference type="Proteomes" id="UP000325003">
    <property type="component" value="Unassembled WGS sequence"/>
</dbReference>
<protein>
    <submittedName>
        <fullName evidence="2">Alpha/beta hydrolase</fullName>
    </submittedName>
</protein>
<dbReference type="AlphaFoldDB" id="A0A5B1LBM5"/>
<dbReference type="InterPro" id="IPR029058">
    <property type="entry name" value="AB_hydrolase_fold"/>
</dbReference>
<dbReference type="Pfam" id="PF00561">
    <property type="entry name" value="Abhydrolase_1"/>
    <property type="match status" value="1"/>
</dbReference>
<dbReference type="PRINTS" id="PR00111">
    <property type="entry name" value="ABHYDROLASE"/>
</dbReference>
<evidence type="ECO:0000313" key="2">
    <source>
        <dbReference type="EMBL" id="KAA1417846.1"/>
    </source>
</evidence>
<evidence type="ECO:0000259" key="1">
    <source>
        <dbReference type="Pfam" id="PF00561"/>
    </source>
</evidence>
<sequence length="279" mass="30418">MGQFFVETDGGRDRLEYTEYGTGDAWVVLLPGLLIPRRMHDNLARTLASAGAHVVTLDFLGHGRSDQPDDPMAYSVTQFAEQVVALLDHLGAAQAIIGGTSLGANVSLEVAVIAPDRVKGLLVEMPVLDNALEVAIVSFAPMLLAARIFPIGISAMRFITSRVPRGIVPWWVGIGLDTVEHRPGALAAYVHGLFFGRVAPPAAERRRIQAPALVVGHPRDPLHPASDAEMLASELPNATFEKATSMLEWRRSPERLDLLATKFVLDCWRPTRRPRRAAN</sequence>
<keyword evidence="3" id="KW-1185">Reference proteome</keyword>
<gene>
    <name evidence="2" type="ORF">F0U44_15955</name>
</gene>
<dbReference type="SUPFAM" id="SSF53474">
    <property type="entry name" value="alpha/beta-Hydrolases"/>
    <property type="match status" value="1"/>
</dbReference>
<name>A0A5B1LBM5_9ACTN</name>
<proteinExistence type="predicted"/>
<dbReference type="PANTHER" id="PTHR43433:SF5">
    <property type="entry name" value="AB HYDROLASE-1 DOMAIN-CONTAINING PROTEIN"/>
    <property type="match status" value="1"/>
</dbReference>
<keyword evidence="2" id="KW-0378">Hydrolase</keyword>
<comment type="caution">
    <text evidence="2">The sequence shown here is derived from an EMBL/GenBank/DDBJ whole genome shotgun (WGS) entry which is preliminary data.</text>
</comment>